<evidence type="ECO:0000313" key="1">
    <source>
        <dbReference type="EMBL" id="GGE36050.1"/>
    </source>
</evidence>
<reference evidence="1" key="1">
    <citation type="journal article" date="2014" name="Int. J. Syst. Evol. Microbiol.">
        <title>Complete genome sequence of Corynebacterium casei LMG S-19264T (=DSM 44701T), isolated from a smear-ripened cheese.</title>
        <authorList>
            <consortium name="US DOE Joint Genome Institute (JGI-PGF)"/>
            <person name="Walter F."/>
            <person name="Albersmeier A."/>
            <person name="Kalinowski J."/>
            <person name="Ruckert C."/>
        </authorList>
    </citation>
    <scope>NUCLEOTIDE SEQUENCE</scope>
    <source>
        <strain evidence="1">CCM 7684</strain>
    </source>
</reference>
<protein>
    <recommendedName>
        <fullName evidence="3">Type III secretion protein</fullName>
    </recommendedName>
</protein>
<dbReference type="AlphaFoldDB" id="A0A8J2VNQ4"/>
<sequence length="114" mass="12933">MVNERSQDGVQLLHSLGYMYGEFGHTQRAIVLLLLASHLDPDNPQILRTLANVYLRDNAADNALGVIEQLEKIDTDLTTLTLLKSKALWLRGEAEQARHIFRDFVDLRDHKVPA</sequence>
<dbReference type="Proteomes" id="UP000602745">
    <property type="component" value="Unassembled WGS sequence"/>
</dbReference>
<evidence type="ECO:0008006" key="3">
    <source>
        <dbReference type="Google" id="ProtNLM"/>
    </source>
</evidence>
<proteinExistence type="predicted"/>
<accession>A0A8J2VNQ4</accession>
<dbReference type="SUPFAM" id="SSF48452">
    <property type="entry name" value="TPR-like"/>
    <property type="match status" value="1"/>
</dbReference>
<dbReference type="InterPro" id="IPR011990">
    <property type="entry name" value="TPR-like_helical_dom_sf"/>
</dbReference>
<organism evidence="1 2">
    <name type="scientific">Agaricicola taiwanensis</name>
    <dbReference type="NCBI Taxonomy" id="591372"/>
    <lineage>
        <taxon>Bacteria</taxon>
        <taxon>Pseudomonadati</taxon>
        <taxon>Pseudomonadota</taxon>
        <taxon>Alphaproteobacteria</taxon>
        <taxon>Rhodobacterales</taxon>
        <taxon>Paracoccaceae</taxon>
        <taxon>Agaricicola</taxon>
    </lineage>
</organism>
<name>A0A8J2VNQ4_9RHOB</name>
<reference evidence="1" key="2">
    <citation type="submission" date="2020-09" db="EMBL/GenBank/DDBJ databases">
        <authorList>
            <person name="Sun Q."/>
            <person name="Sedlacek I."/>
        </authorList>
    </citation>
    <scope>NUCLEOTIDE SEQUENCE</scope>
    <source>
        <strain evidence="1">CCM 7684</strain>
    </source>
</reference>
<comment type="caution">
    <text evidence="1">The sequence shown here is derived from an EMBL/GenBank/DDBJ whole genome shotgun (WGS) entry which is preliminary data.</text>
</comment>
<keyword evidence="2" id="KW-1185">Reference proteome</keyword>
<evidence type="ECO:0000313" key="2">
    <source>
        <dbReference type="Proteomes" id="UP000602745"/>
    </source>
</evidence>
<gene>
    <name evidence="1" type="ORF">GCM10007276_11890</name>
</gene>
<dbReference type="Gene3D" id="1.25.40.10">
    <property type="entry name" value="Tetratricopeptide repeat domain"/>
    <property type="match status" value="1"/>
</dbReference>
<dbReference type="EMBL" id="BMCP01000001">
    <property type="protein sequence ID" value="GGE36050.1"/>
    <property type="molecule type" value="Genomic_DNA"/>
</dbReference>